<organism evidence="2">
    <name type="scientific">Aureoumbra lagunensis</name>
    <dbReference type="NCBI Taxonomy" id="44058"/>
    <lineage>
        <taxon>Eukaryota</taxon>
        <taxon>Sar</taxon>
        <taxon>Stramenopiles</taxon>
        <taxon>Ochrophyta</taxon>
        <taxon>Pelagophyceae</taxon>
        <taxon>Pelagomonadales</taxon>
        <taxon>Aureoumbra</taxon>
    </lineage>
</organism>
<sequence>MTKKNSLKRSKEQHGIILKREAVLKAKQAKKKKKLERKLVKKRKIPKNLVRGASKEPGKFEVALETVRERKRAERKRRGPKKMEIDLPEAGRRRRVEVQKTIGKAKRASLIEARRNLQPSPLDEEVIT</sequence>
<proteinExistence type="predicted"/>
<name>A0A6S8EX94_9STRA</name>
<dbReference type="EMBL" id="HBIJ01020512">
    <property type="protein sequence ID" value="CAE0372628.1"/>
    <property type="molecule type" value="Transcribed_RNA"/>
</dbReference>
<protein>
    <submittedName>
        <fullName evidence="2">Uncharacterized protein</fullName>
    </submittedName>
</protein>
<dbReference type="AlphaFoldDB" id="A0A6S8EX94"/>
<evidence type="ECO:0000313" key="3">
    <source>
        <dbReference type="EMBL" id="CAE0372628.1"/>
    </source>
</evidence>
<feature type="region of interest" description="Disordered" evidence="1">
    <location>
        <begin position="71"/>
        <end position="103"/>
    </location>
</feature>
<accession>A0A6S8EX94</accession>
<reference evidence="2" key="1">
    <citation type="submission" date="2021-01" db="EMBL/GenBank/DDBJ databases">
        <authorList>
            <person name="Corre E."/>
            <person name="Pelletier E."/>
            <person name="Niang G."/>
            <person name="Scheremetjew M."/>
            <person name="Finn R."/>
            <person name="Kale V."/>
            <person name="Holt S."/>
            <person name="Cochrane G."/>
            <person name="Meng A."/>
            <person name="Brown T."/>
            <person name="Cohen L."/>
        </authorList>
    </citation>
    <scope>NUCLEOTIDE SEQUENCE</scope>
    <source>
        <strain evidence="2">CCMP1510</strain>
    </source>
</reference>
<evidence type="ECO:0000313" key="2">
    <source>
        <dbReference type="EMBL" id="CAE0372627.1"/>
    </source>
</evidence>
<evidence type="ECO:0000256" key="1">
    <source>
        <dbReference type="SAM" id="MobiDB-lite"/>
    </source>
</evidence>
<feature type="compositionally biased region" description="Basic and acidic residues" evidence="1">
    <location>
        <begin position="81"/>
        <end position="91"/>
    </location>
</feature>
<dbReference type="EMBL" id="HBIJ01020511">
    <property type="protein sequence ID" value="CAE0372627.1"/>
    <property type="molecule type" value="Transcribed_RNA"/>
</dbReference>
<gene>
    <name evidence="2" type="ORF">ALAG00032_LOCUS13411</name>
    <name evidence="3" type="ORF">ALAG00032_LOCUS13412</name>
</gene>